<dbReference type="SUPFAM" id="SSF56601">
    <property type="entry name" value="beta-lactamase/transpeptidase-like"/>
    <property type="match status" value="1"/>
</dbReference>
<evidence type="ECO:0000313" key="3">
    <source>
        <dbReference type="Proteomes" id="UP000077875"/>
    </source>
</evidence>
<dbReference type="AlphaFoldDB" id="A0A172YJR4"/>
<evidence type="ECO:0000313" key="2">
    <source>
        <dbReference type="EMBL" id="ANF59416.1"/>
    </source>
</evidence>
<dbReference type="EMBL" id="CP015243">
    <property type="protein sequence ID" value="ANF59416.1"/>
    <property type="molecule type" value="Genomic_DNA"/>
</dbReference>
<protein>
    <submittedName>
        <fullName evidence="2">6-aminohexanoate hydrolase</fullName>
    </submittedName>
</protein>
<proteinExistence type="predicted"/>
<dbReference type="InterPro" id="IPR001466">
    <property type="entry name" value="Beta-lactam-related"/>
</dbReference>
<dbReference type="InterPro" id="IPR050789">
    <property type="entry name" value="Diverse_Enzym_Activities"/>
</dbReference>
<feature type="domain" description="Beta-lactamase-related" evidence="1">
    <location>
        <begin position="29"/>
        <end position="308"/>
    </location>
</feature>
<dbReference type="Proteomes" id="UP000077875">
    <property type="component" value="Chromosome"/>
</dbReference>
<dbReference type="PANTHER" id="PTHR43283">
    <property type="entry name" value="BETA-LACTAMASE-RELATED"/>
    <property type="match status" value="1"/>
</dbReference>
<sequence length="321" mass="34632">MPPLGRAQPAPNFDAAVDAARRLSRLNSLLVAVDGRTLVNERLHGPALDRPVNIKSLSKTLIAALTGIAIDRGLIASSDQPITELLGRLPADATPGLERITVGNLLSMQAGLERTSGSFYGRWIASRDWTAYTLTRPFVDRPGGAMLYSTGNTHLLSRILTRISDASTLTLARTWLGDPLGIQIPAWTRDPQGIYLGGNEMSLSPMALLRFGELFRQGGTIDGRRVVSEDWIATSWQPRTRSFFNGSAYGYGWFIDRFGDHPVYFGWGYGGQLLYVLPSLGMSVAMLSDPTPPSPGGAYLAALHALVAQRLVPAAEAAQAA</sequence>
<dbReference type="PANTHER" id="PTHR43283:SF7">
    <property type="entry name" value="BETA-LACTAMASE-RELATED DOMAIN-CONTAINING PROTEIN"/>
    <property type="match status" value="1"/>
</dbReference>
<dbReference type="STRING" id="376489.A5892_01155"/>
<dbReference type="Gene3D" id="3.40.710.10">
    <property type="entry name" value="DD-peptidase/beta-lactamase superfamily"/>
    <property type="match status" value="1"/>
</dbReference>
<dbReference type="KEGG" id="haa:A5892_01155"/>
<dbReference type="InterPro" id="IPR012338">
    <property type="entry name" value="Beta-lactam/transpept-like"/>
</dbReference>
<dbReference type="Pfam" id="PF00144">
    <property type="entry name" value="Beta-lactamase"/>
    <property type="match status" value="1"/>
</dbReference>
<keyword evidence="2" id="KW-0378">Hydrolase</keyword>
<evidence type="ECO:0000259" key="1">
    <source>
        <dbReference type="Pfam" id="PF00144"/>
    </source>
</evidence>
<dbReference type="GO" id="GO:0016787">
    <property type="term" value="F:hydrolase activity"/>
    <property type="evidence" value="ECO:0007669"/>
    <property type="project" value="UniProtKB-KW"/>
</dbReference>
<keyword evidence="3" id="KW-1185">Reference proteome</keyword>
<organism evidence="2 3">
    <name type="scientific">Halotalea alkalilenta</name>
    <dbReference type="NCBI Taxonomy" id="376489"/>
    <lineage>
        <taxon>Bacteria</taxon>
        <taxon>Pseudomonadati</taxon>
        <taxon>Pseudomonadota</taxon>
        <taxon>Gammaproteobacteria</taxon>
        <taxon>Oceanospirillales</taxon>
        <taxon>Halomonadaceae</taxon>
        <taxon>Halotalea</taxon>
    </lineage>
</organism>
<accession>A0A172YJR4</accession>
<reference evidence="2 3" key="1">
    <citation type="submission" date="2016-04" db="EMBL/GenBank/DDBJ databases">
        <title>Complete Genome Sequence of Halotalea alkalilenta IHB B 13600.</title>
        <authorList>
            <person name="Swarnkar M.K."/>
            <person name="Sharma A."/>
            <person name="Kaushal K."/>
            <person name="Soni R."/>
            <person name="Rana S."/>
            <person name="Singh A.K."/>
            <person name="Gulati A."/>
        </authorList>
    </citation>
    <scope>NUCLEOTIDE SEQUENCE [LARGE SCALE GENOMIC DNA]</scope>
    <source>
        <strain evidence="2 3">IHB B 13600</strain>
    </source>
</reference>
<name>A0A172YJR4_9GAMM</name>
<gene>
    <name evidence="2" type="ORF">A5892_01155</name>
</gene>